<evidence type="ECO:0000313" key="1">
    <source>
        <dbReference type="Proteomes" id="UP000695007"/>
    </source>
</evidence>
<reference evidence="2" key="1">
    <citation type="submission" date="2025-08" db="UniProtKB">
        <authorList>
            <consortium name="RefSeq"/>
        </authorList>
    </citation>
    <scope>IDENTIFICATION</scope>
</reference>
<name>A0AAJ6YH00_9HYME</name>
<organism evidence="1 2">
    <name type="scientific">Ceratosolen solmsi marchali</name>
    <dbReference type="NCBI Taxonomy" id="326594"/>
    <lineage>
        <taxon>Eukaryota</taxon>
        <taxon>Metazoa</taxon>
        <taxon>Ecdysozoa</taxon>
        <taxon>Arthropoda</taxon>
        <taxon>Hexapoda</taxon>
        <taxon>Insecta</taxon>
        <taxon>Pterygota</taxon>
        <taxon>Neoptera</taxon>
        <taxon>Endopterygota</taxon>
        <taxon>Hymenoptera</taxon>
        <taxon>Apocrita</taxon>
        <taxon>Proctotrupomorpha</taxon>
        <taxon>Chalcidoidea</taxon>
        <taxon>Agaonidae</taxon>
        <taxon>Agaoninae</taxon>
        <taxon>Ceratosolen</taxon>
    </lineage>
</organism>
<proteinExistence type="predicted"/>
<gene>
    <name evidence="2" type="primary">LOC105362234</name>
</gene>
<protein>
    <submittedName>
        <fullName evidence="2">Uncharacterized protein LOC105362234</fullName>
    </submittedName>
</protein>
<evidence type="ECO:0000313" key="2">
    <source>
        <dbReference type="RefSeq" id="XP_011497914.1"/>
    </source>
</evidence>
<keyword evidence="1" id="KW-1185">Reference proteome</keyword>
<dbReference type="KEGG" id="csol:105362234"/>
<dbReference type="Proteomes" id="UP000695007">
    <property type="component" value="Unplaced"/>
</dbReference>
<dbReference type="RefSeq" id="XP_011497914.1">
    <property type="nucleotide sequence ID" value="XM_011499612.1"/>
</dbReference>
<dbReference type="AlphaFoldDB" id="A0AAJ6YH00"/>
<dbReference type="GeneID" id="105362234"/>
<accession>A0AAJ6YH00</accession>
<sequence>MKRKAKCHEGYKKYMKRLYCKRENVCANKIKHISRRKAKLKKPNSKAKKRCKSKTTPLRSKKLRGSSTYTIYCIANCGFLKSTGNLSISIARALLRLYNNADQDRTKSKILYKWECSGEKLNILKGINHKHLIFLEDNLQYAAVDMFMLYKVWGKHEVALVLAVLGSKEKLEKLLENLSHLH</sequence>